<accession>A0A401TLK3</accession>
<sequence length="50" mass="5757">MATPLLLQKLPFSLSLFPQIGHRNDLPKELPPDPQSNEEFLKKVHHVLLE</sequence>
<protein>
    <submittedName>
        <fullName evidence="1">Uncharacterized protein</fullName>
    </submittedName>
</protein>
<proteinExistence type="predicted"/>
<name>A0A401TLK3_CHIPU</name>
<dbReference type="Proteomes" id="UP000287033">
    <property type="component" value="Unassembled WGS sequence"/>
</dbReference>
<comment type="caution">
    <text evidence="1">The sequence shown here is derived from an EMBL/GenBank/DDBJ whole genome shotgun (WGS) entry which is preliminary data.</text>
</comment>
<reference evidence="1 2" key="1">
    <citation type="journal article" date="2018" name="Nat. Ecol. Evol.">
        <title>Shark genomes provide insights into elasmobranch evolution and the origin of vertebrates.</title>
        <authorList>
            <person name="Hara Y"/>
            <person name="Yamaguchi K"/>
            <person name="Onimaru K"/>
            <person name="Kadota M"/>
            <person name="Koyanagi M"/>
            <person name="Keeley SD"/>
            <person name="Tatsumi K"/>
            <person name="Tanaka K"/>
            <person name="Motone F"/>
            <person name="Kageyama Y"/>
            <person name="Nozu R"/>
            <person name="Adachi N"/>
            <person name="Nishimura O"/>
            <person name="Nakagawa R"/>
            <person name="Tanegashima C"/>
            <person name="Kiyatake I"/>
            <person name="Matsumoto R"/>
            <person name="Murakumo K"/>
            <person name="Nishida K"/>
            <person name="Terakita A"/>
            <person name="Kuratani S"/>
            <person name="Sato K"/>
            <person name="Hyodo S Kuraku.S."/>
        </authorList>
    </citation>
    <scope>NUCLEOTIDE SEQUENCE [LARGE SCALE GENOMIC DNA]</scope>
</reference>
<gene>
    <name evidence="1" type="ORF">chiPu_0027419</name>
</gene>
<keyword evidence="2" id="KW-1185">Reference proteome</keyword>
<organism evidence="1 2">
    <name type="scientific">Chiloscyllium punctatum</name>
    <name type="common">Brownbanded bambooshark</name>
    <name type="synonym">Hemiscyllium punctatum</name>
    <dbReference type="NCBI Taxonomy" id="137246"/>
    <lineage>
        <taxon>Eukaryota</taxon>
        <taxon>Metazoa</taxon>
        <taxon>Chordata</taxon>
        <taxon>Craniata</taxon>
        <taxon>Vertebrata</taxon>
        <taxon>Chondrichthyes</taxon>
        <taxon>Elasmobranchii</taxon>
        <taxon>Galeomorphii</taxon>
        <taxon>Galeoidea</taxon>
        <taxon>Orectolobiformes</taxon>
        <taxon>Hemiscylliidae</taxon>
        <taxon>Chiloscyllium</taxon>
    </lineage>
</organism>
<dbReference type="AlphaFoldDB" id="A0A401TLK3"/>
<evidence type="ECO:0000313" key="2">
    <source>
        <dbReference type="Proteomes" id="UP000287033"/>
    </source>
</evidence>
<evidence type="ECO:0000313" key="1">
    <source>
        <dbReference type="EMBL" id="GCC43488.1"/>
    </source>
</evidence>
<feature type="non-terminal residue" evidence="1">
    <location>
        <position position="50"/>
    </location>
</feature>
<dbReference type="OrthoDB" id="2187549at2759"/>
<dbReference type="EMBL" id="BEZZ01103213">
    <property type="protein sequence ID" value="GCC43488.1"/>
    <property type="molecule type" value="Genomic_DNA"/>
</dbReference>